<organism evidence="12 13">
    <name type="scientific">Jacana jacana</name>
    <name type="common">Wattled jacana</name>
    <name type="synonym">Parra jacana</name>
    <dbReference type="NCBI Taxonomy" id="54508"/>
    <lineage>
        <taxon>Eukaryota</taxon>
        <taxon>Metazoa</taxon>
        <taxon>Chordata</taxon>
        <taxon>Craniata</taxon>
        <taxon>Vertebrata</taxon>
        <taxon>Euteleostomi</taxon>
        <taxon>Archelosauria</taxon>
        <taxon>Archosauria</taxon>
        <taxon>Dinosauria</taxon>
        <taxon>Saurischia</taxon>
        <taxon>Theropoda</taxon>
        <taxon>Coelurosauria</taxon>
        <taxon>Aves</taxon>
        <taxon>Neognathae</taxon>
        <taxon>Neoaves</taxon>
        <taxon>Charadriiformes</taxon>
        <taxon>Jacanidae</taxon>
        <taxon>Jacana</taxon>
    </lineage>
</organism>
<keyword evidence="3 9" id="KW-0479">Metal-binding</keyword>
<comment type="cofactor">
    <cofactor evidence="9">
        <name>Ca(2+)</name>
        <dbReference type="ChEBI" id="CHEBI:29108"/>
    </cofactor>
    <text evidence="9">Binds 1 Ca(2+) ion per subunit.</text>
</comment>
<dbReference type="Gene3D" id="3.90.260.10">
    <property type="entry name" value="Transglutaminase-like"/>
    <property type="match status" value="1"/>
</dbReference>
<dbReference type="SMART" id="SM00460">
    <property type="entry name" value="TGc"/>
    <property type="match status" value="1"/>
</dbReference>
<feature type="active site" evidence="8">
    <location>
        <position position="349"/>
    </location>
</feature>
<dbReference type="PROSITE" id="PS00547">
    <property type="entry name" value="TRANSGLUTAMINASES"/>
    <property type="match status" value="1"/>
</dbReference>
<evidence type="ECO:0000256" key="4">
    <source>
        <dbReference type="ARBA" id="ARBA00022837"/>
    </source>
</evidence>
<feature type="domain" description="Transglutaminase-like" evidence="11">
    <location>
        <begin position="260"/>
        <end position="352"/>
    </location>
</feature>
<dbReference type="FunFam" id="2.60.40.10:FF:000278">
    <property type="entry name" value="Protein-glutamine gamma-glutamyltransferase 2"/>
    <property type="match status" value="1"/>
</dbReference>
<feature type="compositionally biased region" description="Polar residues" evidence="10">
    <location>
        <begin position="1"/>
        <end position="10"/>
    </location>
</feature>
<dbReference type="PANTHER" id="PTHR11590">
    <property type="entry name" value="PROTEIN-GLUTAMINE GAMMA-GLUTAMYLTRANSFERASE"/>
    <property type="match status" value="1"/>
</dbReference>
<comment type="caution">
    <text evidence="12">The sequence shown here is derived from an EMBL/GenBank/DDBJ whole genome shotgun (WGS) entry which is preliminary data.</text>
</comment>
<feature type="region of interest" description="Disordered" evidence="10">
    <location>
        <begin position="1"/>
        <end position="25"/>
    </location>
</feature>
<comment type="catalytic activity">
    <reaction evidence="7">
        <text>L-glutaminyl-[protein] + L-lysyl-[protein] = [protein]-L-lysyl-N(6)-5-L-glutamyl-[protein] + NH4(+)</text>
        <dbReference type="Rhea" id="RHEA:54816"/>
        <dbReference type="Rhea" id="RHEA-COMP:9752"/>
        <dbReference type="Rhea" id="RHEA-COMP:10207"/>
        <dbReference type="Rhea" id="RHEA-COMP:14005"/>
        <dbReference type="ChEBI" id="CHEBI:28938"/>
        <dbReference type="ChEBI" id="CHEBI:29969"/>
        <dbReference type="ChEBI" id="CHEBI:30011"/>
        <dbReference type="ChEBI" id="CHEBI:138370"/>
        <dbReference type="EC" id="2.3.2.13"/>
    </reaction>
</comment>
<evidence type="ECO:0000313" key="12">
    <source>
        <dbReference type="EMBL" id="NXT02177.1"/>
    </source>
</evidence>
<name>A0A7L2Z327_JACJC</name>
<dbReference type="InterPro" id="IPR014756">
    <property type="entry name" value="Ig_E-set"/>
</dbReference>
<dbReference type="InterPro" id="IPR036238">
    <property type="entry name" value="Transglutaminase_C_sf"/>
</dbReference>
<evidence type="ECO:0000256" key="9">
    <source>
        <dbReference type="PIRSR" id="PIRSR000459-2"/>
    </source>
</evidence>
<dbReference type="FunFam" id="2.60.40.10:FF:000090">
    <property type="entry name" value="Protein-glutamine gamma-glutamyltransferase 2"/>
    <property type="match status" value="1"/>
</dbReference>
<dbReference type="InterPro" id="IPR008958">
    <property type="entry name" value="Transglutaminase_C"/>
</dbReference>
<keyword evidence="2 12" id="KW-0808">Transferase</keyword>
<dbReference type="AlphaFoldDB" id="A0A7L2Z327"/>
<dbReference type="Pfam" id="PF00868">
    <property type="entry name" value="Transglut_N"/>
    <property type="match status" value="1"/>
</dbReference>
<dbReference type="InterPro" id="IPR036985">
    <property type="entry name" value="Transglutaminase-like_sf"/>
</dbReference>
<dbReference type="SUPFAM" id="SSF54001">
    <property type="entry name" value="Cysteine proteinases"/>
    <property type="match status" value="1"/>
</dbReference>
<dbReference type="Pfam" id="PF01841">
    <property type="entry name" value="Transglut_core"/>
    <property type="match status" value="1"/>
</dbReference>
<proteinExistence type="inferred from homology"/>
<dbReference type="GO" id="GO:0003810">
    <property type="term" value="F:protein-glutamine gamma-glutamyltransferase activity"/>
    <property type="evidence" value="ECO:0007669"/>
    <property type="project" value="UniProtKB-EC"/>
</dbReference>
<dbReference type="InterPro" id="IPR038765">
    <property type="entry name" value="Papain-like_cys_pep_sf"/>
</dbReference>
<keyword evidence="13" id="KW-1185">Reference proteome</keyword>
<evidence type="ECO:0000313" key="13">
    <source>
        <dbReference type="Proteomes" id="UP000550086"/>
    </source>
</evidence>
<evidence type="ECO:0000256" key="1">
    <source>
        <dbReference type="ARBA" id="ARBA00005968"/>
    </source>
</evidence>
<reference evidence="12 13" key="1">
    <citation type="submission" date="2019-09" db="EMBL/GenBank/DDBJ databases">
        <title>Bird 10,000 Genomes (B10K) Project - Family phase.</title>
        <authorList>
            <person name="Zhang G."/>
        </authorList>
    </citation>
    <scope>NUCLEOTIDE SEQUENCE [LARGE SCALE GENOMIC DNA]</scope>
    <source>
        <strain evidence="12">B10K-DU-002-59</strain>
        <tissue evidence="12">Muscle</tissue>
    </source>
</reference>
<evidence type="ECO:0000256" key="3">
    <source>
        <dbReference type="ARBA" id="ARBA00022723"/>
    </source>
</evidence>
<accession>A0A7L2Z327</accession>
<evidence type="ECO:0000259" key="11">
    <source>
        <dbReference type="SMART" id="SM00460"/>
    </source>
</evidence>
<dbReference type="InterPro" id="IPR050779">
    <property type="entry name" value="Transglutaminase"/>
</dbReference>
<dbReference type="GO" id="GO:0046872">
    <property type="term" value="F:metal ion binding"/>
    <property type="evidence" value="ECO:0007669"/>
    <property type="project" value="UniProtKB-KW"/>
</dbReference>
<dbReference type="PIRSF" id="PIRSF000459">
    <property type="entry name" value="TGM_EBP42"/>
    <property type="match status" value="1"/>
</dbReference>
<dbReference type="InterPro" id="IPR013808">
    <property type="entry name" value="Transglutaminase_AS"/>
</dbReference>
<feature type="non-terminal residue" evidence="12">
    <location>
        <position position="687"/>
    </location>
</feature>
<feature type="binding site" evidence="9">
    <location>
        <position position="444"/>
    </location>
    <ligand>
        <name>Ca(2+)</name>
        <dbReference type="ChEBI" id="CHEBI:29108"/>
    </ligand>
</feature>
<dbReference type="FunFam" id="3.90.260.10:FF:000001">
    <property type="entry name" value="Protein-glutamine gamma-glutamyltransferase 2"/>
    <property type="match status" value="1"/>
</dbReference>
<dbReference type="FunFam" id="2.60.40.10:FF:000171">
    <property type="entry name" value="protein-glutamine gamma-glutamyltransferase 6"/>
    <property type="match status" value="1"/>
</dbReference>
<dbReference type="InterPro" id="IPR023608">
    <property type="entry name" value="Transglutaminase_animal"/>
</dbReference>
<evidence type="ECO:0000256" key="6">
    <source>
        <dbReference type="ARBA" id="ARBA00024222"/>
    </source>
</evidence>
<feature type="binding site" evidence="9">
    <location>
        <position position="439"/>
    </location>
    <ligand>
        <name>Ca(2+)</name>
        <dbReference type="ChEBI" id="CHEBI:29108"/>
    </ligand>
</feature>
<evidence type="ECO:0000256" key="10">
    <source>
        <dbReference type="SAM" id="MobiDB-lite"/>
    </source>
</evidence>
<evidence type="ECO:0000256" key="2">
    <source>
        <dbReference type="ARBA" id="ARBA00022679"/>
    </source>
</evidence>
<evidence type="ECO:0000256" key="7">
    <source>
        <dbReference type="ARBA" id="ARBA00051843"/>
    </source>
</evidence>
<evidence type="ECO:0000256" key="8">
    <source>
        <dbReference type="PIRSR" id="PIRSR000459-1"/>
    </source>
</evidence>
<dbReference type="EMBL" id="VZTM01037995">
    <property type="protein sequence ID" value="NXT02177.1"/>
    <property type="molecule type" value="Genomic_DNA"/>
</dbReference>
<evidence type="ECO:0000256" key="5">
    <source>
        <dbReference type="ARBA" id="ARBA00023315"/>
    </source>
</evidence>
<feature type="non-terminal residue" evidence="12">
    <location>
        <position position="1"/>
    </location>
</feature>
<feature type="active site" evidence="8">
    <location>
        <position position="268"/>
    </location>
</feature>
<protein>
    <recommendedName>
        <fullName evidence="6">protein-glutamine gamma-glutamyltransferase</fullName>
        <ecNumber evidence="6">2.3.2.13</ecNumber>
    </recommendedName>
</protein>
<dbReference type="SUPFAM" id="SSF81296">
    <property type="entry name" value="E set domains"/>
    <property type="match status" value="1"/>
</dbReference>
<dbReference type="PANTHER" id="PTHR11590:SF36">
    <property type="entry name" value="PROTEIN-GLUTAMINE GAMMA-GLUTAMYLTRANSFERASE E"/>
    <property type="match status" value="1"/>
</dbReference>
<dbReference type="InterPro" id="IPR002931">
    <property type="entry name" value="Transglutaminase-like"/>
</dbReference>
<sequence length="687" mass="76418">IAASQPSTNWHVKENGQEHHTSKFSSKELIVRRGQAFIVTFKGTEQPEQNLTFIAETGPKPSKLTRTQATFGISSTVSKDSWSAVLQSTSSNAVTISISSPPNAIIGRYKLGVQSGSSSPTSLGTFVLLFNPWSSGDDVFMSNKAECEEYVLEEFGIIFAGNKNYISSFGWNFGQFQGDILDICLSMLDRSLSHRQDPVTDVSHRNDPKYVGRVLSAMVNANDDQGVVLGNWSGNYDGGKSPSSWTGSGEILQSWKKSGFRPVRYGQCWVFAAVLTTVLRCLGIPTRTITNFSSAHDADGNLRVDEYYDASGNHLDRAADSIWNFHVWNESWFSRSDLGPSYNGWQILDATPQEESEGIYQCGPASRKAIKEGDVELEYDCPFVFAEVNADCMYWSYDTATGKKTLIFSESTTIGQSISTKAVGRDDRVDVTNDYKYEEGSKKERDVFKKARKKLGLEDKFDPTAPTQEEVEQKPDISGEFKVAGPLQIGKDLNLVLVLANLQSDAKTVRVNMTAWSTVYTRKPVHEIWKDSISITLSPKEEKQFPIKIPYTQYQQQLTTDYMVQVTALCHVEGGIQVLVQRDITLDSPTLDIQVLGEAKVNREVDVEVIFTNPIDTEVRDCLLLVEGSDLLRGLLKIEVPPLRAGDQSSTKFKLTPFETGPKHLVVNFSCDKFANVKTFKMVNVVD</sequence>
<feature type="binding site" evidence="9">
    <location>
        <position position="389"/>
    </location>
    <ligand>
        <name>Ca(2+)</name>
        <dbReference type="ChEBI" id="CHEBI:29108"/>
    </ligand>
</feature>
<feature type="binding site" evidence="9">
    <location>
        <position position="391"/>
    </location>
    <ligand>
        <name>Ca(2+)</name>
        <dbReference type="ChEBI" id="CHEBI:29108"/>
    </ligand>
</feature>
<keyword evidence="4 9" id="KW-0106">Calcium</keyword>
<dbReference type="Gene3D" id="2.60.40.10">
    <property type="entry name" value="Immunoglobulins"/>
    <property type="match status" value="3"/>
</dbReference>
<feature type="active site" evidence="8">
    <location>
        <position position="326"/>
    </location>
</feature>
<gene>
    <name evidence="12" type="primary">Tgm3_0</name>
    <name evidence="12" type="ORF">JACJAC_R09646</name>
</gene>
<dbReference type="InterPro" id="IPR001102">
    <property type="entry name" value="Transglutaminase_N"/>
</dbReference>
<dbReference type="SUPFAM" id="SSF49309">
    <property type="entry name" value="Transglutaminase, two C-terminal domains"/>
    <property type="match status" value="2"/>
</dbReference>
<keyword evidence="5" id="KW-0012">Acyltransferase</keyword>
<dbReference type="InterPro" id="IPR013783">
    <property type="entry name" value="Ig-like_fold"/>
</dbReference>
<dbReference type="EC" id="2.3.2.13" evidence="6"/>
<feature type="compositionally biased region" description="Basic and acidic residues" evidence="10">
    <location>
        <begin position="11"/>
        <end position="25"/>
    </location>
</feature>
<dbReference type="OrthoDB" id="437511at2759"/>
<dbReference type="Pfam" id="PF00927">
    <property type="entry name" value="Transglut_C"/>
    <property type="match status" value="2"/>
</dbReference>
<dbReference type="Proteomes" id="UP000550086">
    <property type="component" value="Unassembled WGS sequence"/>
</dbReference>
<comment type="similarity">
    <text evidence="1">Belongs to the transglutaminase superfamily. Transglutaminase family.</text>
</comment>